<dbReference type="PATRIC" id="fig|1423769.4.peg.2904"/>
<dbReference type="Proteomes" id="UP000051790">
    <property type="component" value="Unassembled WGS sequence"/>
</dbReference>
<protein>
    <recommendedName>
        <fullName evidence="6">SseB protein N-terminal domain-containing protein</fullName>
    </recommendedName>
</protein>
<evidence type="ECO:0000259" key="3">
    <source>
        <dbReference type="Pfam" id="PF14581"/>
    </source>
</evidence>
<evidence type="ECO:0000256" key="1">
    <source>
        <dbReference type="SAM" id="MobiDB-lite"/>
    </source>
</evidence>
<evidence type="ECO:0000313" key="4">
    <source>
        <dbReference type="EMBL" id="KRL52108.1"/>
    </source>
</evidence>
<dbReference type="RefSeq" id="WP_056962539.1">
    <property type="nucleotide sequence ID" value="NZ_AZEU01000045.1"/>
</dbReference>
<name>A0A0R1R5R0_9LACO</name>
<dbReference type="Pfam" id="PF14581">
    <property type="entry name" value="SseB_C"/>
    <property type="match status" value="1"/>
</dbReference>
<proteinExistence type="predicted"/>
<evidence type="ECO:0000259" key="2">
    <source>
        <dbReference type="Pfam" id="PF07179"/>
    </source>
</evidence>
<feature type="domain" description="SseB protein N-terminal" evidence="2">
    <location>
        <begin position="43"/>
        <end position="165"/>
    </location>
</feature>
<dbReference type="OrthoDB" id="1639333at2"/>
<dbReference type="InterPro" id="IPR009839">
    <property type="entry name" value="SseB_N"/>
</dbReference>
<gene>
    <name evidence="4" type="ORF">FD01_GL002695</name>
</gene>
<feature type="region of interest" description="Disordered" evidence="1">
    <location>
        <begin position="1"/>
        <end position="22"/>
    </location>
</feature>
<reference evidence="4 5" key="1">
    <citation type="journal article" date="2015" name="Genome Announc.">
        <title>Expanding the biotechnology potential of lactobacilli through comparative genomics of 213 strains and associated genera.</title>
        <authorList>
            <person name="Sun Z."/>
            <person name="Harris H.M."/>
            <person name="McCann A."/>
            <person name="Guo C."/>
            <person name="Argimon S."/>
            <person name="Zhang W."/>
            <person name="Yang X."/>
            <person name="Jeffery I.B."/>
            <person name="Cooney J.C."/>
            <person name="Kagawa T.F."/>
            <person name="Liu W."/>
            <person name="Song Y."/>
            <person name="Salvetti E."/>
            <person name="Wrobel A."/>
            <person name="Rasinkangas P."/>
            <person name="Parkhill J."/>
            <person name="Rea M.C."/>
            <person name="O'Sullivan O."/>
            <person name="Ritari J."/>
            <person name="Douillard F.P."/>
            <person name="Paul Ross R."/>
            <person name="Yang R."/>
            <person name="Briner A.E."/>
            <person name="Felis G.E."/>
            <person name="de Vos W.M."/>
            <person name="Barrangou R."/>
            <person name="Klaenhammer T.R."/>
            <person name="Caufield P.W."/>
            <person name="Cui Y."/>
            <person name="Zhang H."/>
            <person name="O'Toole P.W."/>
        </authorList>
    </citation>
    <scope>NUCLEOTIDE SEQUENCE [LARGE SCALE GENOMIC DNA]</scope>
    <source>
        <strain evidence="4 5">DSM 13343</strain>
    </source>
</reference>
<evidence type="ECO:0008006" key="6">
    <source>
        <dbReference type="Google" id="ProtNLM"/>
    </source>
</evidence>
<dbReference type="InterPro" id="IPR027945">
    <property type="entry name" value="SseB_C"/>
</dbReference>
<organism evidence="4 5">
    <name type="scientific">Lacticaseibacillus manihotivorans DSM 13343 = JCM 12514</name>
    <dbReference type="NCBI Taxonomy" id="1423769"/>
    <lineage>
        <taxon>Bacteria</taxon>
        <taxon>Bacillati</taxon>
        <taxon>Bacillota</taxon>
        <taxon>Bacilli</taxon>
        <taxon>Lactobacillales</taxon>
        <taxon>Lactobacillaceae</taxon>
        <taxon>Lacticaseibacillus</taxon>
    </lineage>
</organism>
<keyword evidence="5" id="KW-1185">Reference proteome</keyword>
<dbReference type="EMBL" id="AZEU01000045">
    <property type="protein sequence ID" value="KRL52108.1"/>
    <property type="molecule type" value="Genomic_DNA"/>
</dbReference>
<dbReference type="Pfam" id="PF07179">
    <property type="entry name" value="SseB"/>
    <property type="match status" value="1"/>
</dbReference>
<dbReference type="AlphaFoldDB" id="A0A0R1R5R0"/>
<feature type="compositionally biased region" description="Polar residues" evidence="1">
    <location>
        <begin position="1"/>
        <end position="14"/>
    </location>
</feature>
<comment type="caution">
    <text evidence="4">The sequence shown here is derived from an EMBL/GenBank/DDBJ whole genome shotgun (WGS) entry which is preliminary data.</text>
</comment>
<feature type="domain" description="SseB protein C-terminal" evidence="3">
    <location>
        <begin position="182"/>
        <end position="263"/>
    </location>
</feature>
<evidence type="ECO:0000313" key="5">
    <source>
        <dbReference type="Proteomes" id="UP000051790"/>
    </source>
</evidence>
<accession>A0A0R1R5R0</accession>
<sequence>MGIFNFGNNDTNDNQSDDRQIDPAHQVTNDDLLGLWRSVTLDQSQENMSAFLENLVEQANLITFALSDDQVPTTEDGHLNFDEPMEISFPLLTGEDDKTFHPFFTDWQAAQTLLDQWAEGGNQETVDKCHPVVINFQEMVNLISSNDDVQGAVINPFEDNITLDHDSLIDLGKQAQARHDQTDQPVHIGDSQKAPEGLLESLADKFASDDLVSKAWIKTLTIGDQQSFFLILDMQVLDDYSDYFDQLTVIANEYLADSELGMTIAPYSDEIAEAVDGSVPFFAK</sequence>